<dbReference type="GO" id="GO:0008808">
    <property type="term" value="F:cardiolipin synthase activity"/>
    <property type="evidence" value="ECO:0007669"/>
    <property type="project" value="UniProtKB-UniRule"/>
</dbReference>
<accession>A0A0B3VMJ0</accession>
<protein>
    <recommendedName>
        <fullName evidence="12">Cardiolipin synthase</fullName>
        <ecNumber evidence="12">2.7.8.-</ecNumber>
    </recommendedName>
</protein>
<feature type="transmembrane region" description="Helical" evidence="13">
    <location>
        <begin position="6"/>
        <end position="30"/>
    </location>
</feature>
<keyword evidence="3" id="KW-0444">Lipid biosynthesis</keyword>
<dbReference type="AlphaFoldDB" id="A0A0B3VMJ0"/>
<keyword evidence="4" id="KW-0808">Transferase</keyword>
<evidence type="ECO:0000256" key="5">
    <source>
        <dbReference type="ARBA" id="ARBA00022692"/>
    </source>
</evidence>
<keyword evidence="10" id="KW-0594">Phospholipid biosynthesis</keyword>
<keyword evidence="16" id="KW-1185">Reference proteome</keyword>
<dbReference type="SUPFAM" id="SSF56024">
    <property type="entry name" value="Phospholipase D/nuclease"/>
    <property type="match status" value="2"/>
</dbReference>
<evidence type="ECO:0000256" key="8">
    <source>
        <dbReference type="ARBA" id="ARBA00023098"/>
    </source>
</evidence>
<keyword evidence="7 13" id="KW-1133">Transmembrane helix</keyword>
<dbReference type="EC" id="2.7.8.-" evidence="12"/>
<dbReference type="Gene3D" id="3.30.870.10">
    <property type="entry name" value="Endonuclease Chain A"/>
    <property type="match status" value="2"/>
</dbReference>
<evidence type="ECO:0000256" key="11">
    <source>
        <dbReference type="ARBA" id="ARBA00023264"/>
    </source>
</evidence>
<evidence type="ECO:0000313" key="15">
    <source>
        <dbReference type="EMBL" id="KHS58006.1"/>
    </source>
</evidence>
<evidence type="ECO:0000256" key="9">
    <source>
        <dbReference type="ARBA" id="ARBA00023136"/>
    </source>
</evidence>
<feature type="transmembrane region" description="Helical" evidence="13">
    <location>
        <begin position="37"/>
        <end position="55"/>
    </location>
</feature>
<evidence type="ECO:0000256" key="12">
    <source>
        <dbReference type="NCBIfam" id="TIGR04265"/>
    </source>
</evidence>
<keyword evidence="2" id="KW-1003">Cell membrane</keyword>
<dbReference type="InterPro" id="IPR027379">
    <property type="entry name" value="CLS_N"/>
</dbReference>
<dbReference type="PROSITE" id="PS50035">
    <property type="entry name" value="PLD"/>
    <property type="match status" value="2"/>
</dbReference>
<evidence type="ECO:0000256" key="10">
    <source>
        <dbReference type="ARBA" id="ARBA00023209"/>
    </source>
</evidence>
<dbReference type="GO" id="GO:0005886">
    <property type="term" value="C:plasma membrane"/>
    <property type="evidence" value="ECO:0007669"/>
    <property type="project" value="UniProtKB-SubCell"/>
</dbReference>
<comment type="caution">
    <text evidence="15">The sequence shown here is derived from an EMBL/GenBank/DDBJ whole genome shotgun (WGS) entry which is preliminary data.</text>
</comment>
<feature type="transmembrane region" description="Helical" evidence="13">
    <location>
        <begin position="67"/>
        <end position="85"/>
    </location>
</feature>
<dbReference type="CDD" id="cd09154">
    <property type="entry name" value="PLDc_SMU_988_like_1"/>
    <property type="match status" value="1"/>
</dbReference>
<dbReference type="PANTHER" id="PTHR21248">
    <property type="entry name" value="CARDIOLIPIN SYNTHASE"/>
    <property type="match status" value="1"/>
</dbReference>
<feature type="domain" description="PLD phosphodiesterase" evidence="14">
    <location>
        <begin position="243"/>
        <end position="270"/>
    </location>
</feature>
<sequence>MKILRFLFSRMVVVGLMIAIQLGIFLFLLIKFSHYSAIASIICTIISALAVLWIINKNDNPAYKLAWIIPILIFNITGGLLYLLIGNKKPSKDMRLRLEKVQEITSKYLKQNQKVLEEVEKENKTVFGHVNYINCASGFPMYKNTEVKYYSVGEDNYEDLIKELKKAKRYIFMEYFIIEEGKMWNGILEILEQKAKEGLDVRLMYDDMGCISLLPYGYDKVLEKKGIKCIAFNPFKPLLSLVMNNRDHRKITVIDGHTGFTGGINLADEYINEKIRFGHWKDTGVMLKGEGVWNLTMMFLEMWNSNRQTDEEFSIYKPEVHQLETTISDGFVQPYGDSPLDEEVVGENVYLNIINSAKNYVYIFTPYLIIDNEIMTALCLAAKKGVDVKIVTPGIPDKKTVFKLTRSYYPQLIRAGVKIYEYTPGFIHAKVFICDDEIATVGTINMDYRSLYLHFECGVYLYKCKCLSDIKKDALDTISKSREFSDQDIKDGRRYALWQAILRVFAPLM</sequence>
<keyword evidence="9 13" id="KW-0472">Membrane</keyword>
<dbReference type="PANTHER" id="PTHR21248:SF22">
    <property type="entry name" value="PHOSPHOLIPASE D"/>
    <property type="match status" value="1"/>
</dbReference>
<evidence type="ECO:0000313" key="16">
    <source>
        <dbReference type="Proteomes" id="UP000031189"/>
    </source>
</evidence>
<feature type="domain" description="PLD phosphodiesterase" evidence="14">
    <location>
        <begin position="423"/>
        <end position="450"/>
    </location>
</feature>
<evidence type="ECO:0000256" key="6">
    <source>
        <dbReference type="ARBA" id="ARBA00022737"/>
    </source>
</evidence>
<dbReference type="InterPro" id="IPR025202">
    <property type="entry name" value="PLD-like_dom"/>
</dbReference>
<name>A0A0B3VMJ0_9FIRM</name>
<comment type="subcellular location">
    <subcellularLocation>
        <location evidence="1">Cell membrane</location>
        <topology evidence="1">Multi-pass membrane protein</topology>
    </subcellularLocation>
</comment>
<dbReference type="NCBIfam" id="TIGR04265">
    <property type="entry name" value="bac_cardiolipin"/>
    <property type="match status" value="1"/>
</dbReference>
<dbReference type="InterPro" id="IPR001736">
    <property type="entry name" value="PLipase_D/transphosphatidylase"/>
</dbReference>
<dbReference type="Pfam" id="PF13396">
    <property type="entry name" value="PLDc_N"/>
    <property type="match status" value="1"/>
</dbReference>
<dbReference type="Proteomes" id="UP000031189">
    <property type="component" value="Unassembled WGS sequence"/>
</dbReference>
<evidence type="ECO:0000256" key="7">
    <source>
        <dbReference type="ARBA" id="ARBA00022989"/>
    </source>
</evidence>
<evidence type="ECO:0000256" key="1">
    <source>
        <dbReference type="ARBA" id="ARBA00004651"/>
    </source>
</evidence>
<reference evidence="15 16" key="1">
    <citation type="submission" date="2014-12" db="EMBL/GenBank/DDBJ databases">
        <title>Draft genome sequence of Terrisporobacter sp. 08-306576, isolated from the blood culture of a bacteremia patient.</title>
        <authorList>
            <person name="Lund L.C."/>
            <person name="Sydenham T.V."/>
            <person name="Hogh S.V."/>
            <person name="Skov M.N."/>
            <person name="Kemp M."/>
            <person name="Justesen U.S."/>
        </authorList>
    </citation>
    <scope>NUCLEOTIDE SEQUENCE [LARGE SCALE GENOMIC DNA]</scope>
    <source>
        <strain evidence="15 16">08-306576</strain>
    </source>
</reference>
<dbReference type="CDD" id="cd09160">
    <property type="entry name" value="PLDc_SMU_988_like_2"/>
    <property type="match status" value="1"/>
</dbReference>
<evidence type="ECO:0000256" key="4">
    <source>
        <dbReference type="ARBA" id="ARBA00022679"/>
    </source>
</evidence>
<keyword evidence="5 13" id="KW-0812">Transmembrane</keyword>
<evidence type="ECO:0000256" key="3">
    <source>
        <dbReference type="ARBA" id="ARBA00022516"/>
    </source>
</evidence>
<dbReference type="GO" id="GO:0032049">
    <property type="term" value="P:cardiolipin biosynthetic process"/>
    <property type="evidence" value="ECO:0007669"/>
    <property type="project" value="UniProtKB-UniRule"/>
</dbReference>
<gene>
    <name evidence="15" type="ORF">QX51_05110</name>
</gene>
<keyword evidence="6" id="KW-0677">Repeat</keyword>
<dbReference type="InterPro" id="IPR022924">
    <property type="entry name" value="Cardiolipin_synthase"/>
</dbReference>
<dbReference type="RefSeq" id="WP_039678827.1">
    <property type="nucleotide sequence ID" value="NZ_JAWGXO010000008.1"/>
</dbReference>
<dbReference type="STRING" id="1577792.QX51_05110"/>
<evidence type="ECO:0000256" key="2">
    <source>
        <dbReference type="ARBA" id="ARBA00022475"/>
    </source>
</evidence>
<dbReference type="SMART" id="SM00155">
    <property type="entry name" value="PLDc"/>
    <property type="match status" value="2"/>
</dbReference>
<keyword evidence="11" id="KW-1208">Phospholipid metabolism</keyword>
<evidence type="ECO:0000259" key="14">
    <source>
        <dbReference type="PROSITE" id="PS50035"/>
    </source>
</evidence>
<dbReference type="EMBL" id="JWHR01000057">
    <property type="protein sequence ID" value="KHS58006.1"/>
    <property type="molecule type" value="Genomic_DNA"/>
</dbReference>
<organism evidence="15 16">
    <name type="scientific">Terrisporobacter othiniensis</name>
    <dbReference type="NCBI Taxonomy" id="1577792"/>
    <lineage>
        <taxon>Bacteria</taxon>
        <taxon>Bacillati</taxon>
        <taxon>Bacillota</taxon>
        <taxon>Clostridia</taxon>
        <taxon>Peptostreptococcales</taxon>
        <taxon>Peptostreptococcaceae</taxon>
        <taxon>Terrisporobacter</taxon>
    </lineage>
</organism>
<dbReference type="OrthoDB" id="9762009at2"/>
<evidence type="ECO:0000256" key="13">
    <source>
        <dbReference type="SAM" id="Phobius"/>
    </source>
</evidence>
<proteinExistence type="predicted"/>
<keyword evidence="8" id="KW-0443">Lipid metabolism</keyword>
<dbReference type="Pfam" id="PF13091">
    <property type="entry name" value="PLDc_2"/>
    <property type="match status" value="2"/>
</dbReference>